<proteinExistence type="predicted"/>
<dbReference type="Proteomes" id="UP000008181">
    <property type="component" value="Chromosome 2"/>
</dbReference>
<dbReference type="EMBL" id="CP003010">
    <property type="protein sequence ID" value="AEO66026.1"/>
    <property type="molecule type" value="Genomic_DNA"/>
</dbReference>
<gene>
    <name evidence="1" type="ORF">THITE_2113763</name>
</gene>
<accession>G2R479</accession>
<dbReference type="GeneID" id="11517902"/>
<name>G2R479_THETT</name>
<keyword evidence="2" id="KW-1185">Reference proteome</keyword>
<reference evidence="1 2" key="1">
    <citation type="journal article" date="2011" name="Nat. Biotechnol.">
        <title>Comparative genomic analysis of the thermophilic biomass-degrading fungi Myceliophthora thermophila and Thielavia terrestris.</title>
        <authorList>
            <person name="Berka R.M."/>
            <person name="Grigoriev I.V."/>
            <person name="Otillar R."/>
            <person name="Salamov A."/>
            <person name="Grimwood J."/>
            <person name="Reid I."/>
            <person name="Ishmael N."/>
            <person name="John T."/>
            <person name="Darmond C."/>
            <person name="Moisan M.-C."/>
            <person name="Henrissat B."/>
            <person name="Coutinho P.M."/>
            <person name="Lombard V."/>
            <person name="Natvig D.O."/>
            <person name="Lindquist E."/>
            <person name="Schmutz J."/>
            <person name="Lucas S."/>
            <person name="Harris P."/>
            <person name="Powlowski J."/>
            <person name="Bellemare A."/>
            <person name="Taylor D."/>
            <person name="Butler G."/>
            <person name="de Vries R.P."/>
            <person name="Allijn I.E."/>
            <person name="van den Brink J."/>
            <person name="Ushinsky S."/>
            <person name="Storms R."/>
            <person name="Powell A.J."/>
            <person name="Paulsen I.T."/>
            <person name="Elbourne L.D.H."/>
            <person name="Baker S.E."/>
            <person name="Magnuson J."/>
            <person name="LaBoissiere S."/>
            <person name="Clutterbuck A.J."/>
            <person name="Martinez D."/>
            <person name="Wogulis M."/>
            <person name="de Leon A.L."/>
            <person name="Rey M.W."/>
            <person name="Tsang A."/>
        </authorList>
    </citation>
    <scope>NUCLEOTIDE SEQUENCE [LARGE SCALE GENOMIC DNA]</scope>
    <source>
        <strain evidence="2">ATCC 38088 / NRRL 8126</strain>
    </source>
</reference>
<evidence type="ECO:0000313" key="2">
    <source>
        <dbReference type="Proteomes" id="UP000008181"/>
    </source>
</evidence>
<dbReference type="AlphaFoldDB" id="G2R479"/>
<dbReference type="KEGG" id="ttt:THITE_2113763"/>
<dbReference type="HOGENOM" id="CLU_2293630_0_0_1"/>
<organism evidence="1 2">
    <name type="scientific">Thermothielavioides terrestris (strain ATCC 38088 / NRRL 8126)</name>
    <name type="common">Thielavia terrestris</name>
    <dbReference type="NCBI Taxonomy" id="578455"/>
    <lineage>
        <taxon>Eukaryota</taxon>
        <taxon>Fungi</taxon>
        <taxon>Dikarya</taxon>
        <taxon>Ascomycota</taxon>
        <taxon>Pezizomycotina</taxon>
        <taxon>Sordariomycetes</taxon>
        <taxon>Sordariomycetidae</taxon>
        <taxon>Sordariales</taxon>
        <taxon>Chaetomiaceae</taxon>
        <taxon>Thermothielavioides</taxon>
        <taxon>Thermothielavioides terrestris</taxon>
    </lineage>
</organism>
<evidence type="ECO:0000313" key="1">
    <source>
        <dbReference type="EMBL" id="AEO66026.1"/>
    </source>
</evidence>
<dbReference type="RefSeq" id="XP_003652362.1">
    <property type="nucleotide sequence ID" value="XM_003652314.1"/>
</dbReference>
<sequence>MSSWRVISRQFVGYAKLSGDRTIAVSVATELEGYKRLQVAVDVIGPKFLKAVENDSSQITSTADEVCMRMPDHDFNPDEPTHFTAANFEKGVQKQPCHVKA</sequence>
<protein>
    <submittedName>
        <fullName evidence="1">Uncharacterized protein</fullName>
    </submittedName>
</protein>